<dbReference type="Gene3D" id="3.40.50.720">
    <property type="entry name" value="NAD(P)-binding Rossmann-like Domain"/>
    <property type="match status" value="1"/>
</dbReference>
<dbReference type="Gene3D" id="3.40.1010.10">
    <property type="entry name" value="Cobalt-precorrin-4 Transmethylase, Domain 1"/>
    <property type="match status" value="1"/>
</dbReference>
<dbReference type="PANTHER" id="PTHR45790">
    <property type="entry name" value="SIROHEME SYNTHASE-RELATED"/>
    <property type="match status" value="1"/>
</dbReference>
<dbReference type="NCBIfam" id="NF004790">
    <property type="entry name" value="PRK06136.1"/>
    <property type="match status" value="1"/>
</dbReference>
<dbReference type="InterPro" id="IPR012066">
    <property type="entry name" value="Met1_fungi"/>
</dbReference>
<organism evidence="13 15">
    <name type="scientific">Schizosaccharomyces japonicus (strain yFS275 / FY16936)</name>
    <name type="common">Fission yeast</name>
    <dbReference type="NCBI Taxonomy" id="402676"/>
    <lineage>
        <taxon>Eukaryota</taxon>
        <taxon>Fungi</taxon>
        <taxon>Dikarya</taxon>
        <taxon>Ascomycota</taxon>
        <taxon>Taphrinomycotina</taxon>
        <taxon>Schizosaccharomycetes</taxon>
        <taxon>Schizosaccharomycetales</taxon>
        <taxon>Schizosaccharomycetaceae</taxon>
        <taxon>Schizosaccharomyces</taxon>
    </lineage>
</organism>
<proteinExistence type="inferred from homology"/>
<dbReference type="GO" id="GO:0032259">
    <property type="term" value="P:methylation"/>
    <property type="evidence" value="ECO:0007669"/>
    <property type="project" value="UniProtKB-KW"/>
</dbReference>
<evidence type="ECO:0000313" key="14">
    <source>
        <dbReference type="JaponicusDB" id="SJAG_01192"/>
    </source>
</evidence>
<dbReference type="EMBL" id="KE651168">
    <property type="protein sequence ID" value="EEB06153.2"/>
    <property type="molecule type" value="Genomic_DNA"/>
</dbReference>
<evidence type="ECO:0000256" key="1">
    <source>
        <dbReference type="ARBA" id="ARBA00005879"/>
    </source>
</evidence>
<dbReference type="Proteomes" id="UP000001744">
    <property type="component" value="Unassembled WGS sequence"/>
</dbReference>
<gene>
    <name evidence="14" type="primary">met1</name>
    <name evidence="13" type="ORF">SJAG_01192</name>
</gene>
<keyword evidence="7" id="KW-0486">Methionine biosynthesis</keyword>
<keyword evidence="5 11" id="KW-0808">Transferase</keyword>
<dbReference type="InterPro" id="IPR050161">
    <property type="entry name" value="Siro_Cobalamin_biosynth"/>
</dbReference>
<dbReference type="InterPro" id="IPR035996">
    <property type="entry name" value="4pyrrol_Methylase_sf"/>
</dbReference>
<dbReference type="GO" id="GO:0000103">
    <property type="term" value="P:sulfate assimilation"/>
    <property type="evidence" value="ECO:0007669"/>
    <property type="project" value="InterPro"/>
</dbReference>
<comment type="catalytic activity">
    <reaction evidence="9">
        <text>uroporphyrinogen III + 2 S-adenosyl-L-methionine = precorrin-2 + 2 S-adenosyl-L-homocysteine + H(+)</text>
        <dbReference type="Rhea" id="RHEA:32459"/>
        <dbReference type="ChEBI" id="CHEBI:15378"/>
        <dbReference type="ChEBI" id="CHEBI:57308"/>
        <dbReference type="ChEBI" id="CHEBI:57856"/>
        <dbReference type="ChEBI" id="CHEBI:58827"/>
        <dbReference type="ChEBI" id="CHEBI:59789"/>
        <dbReference type="EC" id="2.1.1.107"/>
    </reaction>
</comment>
<comment type="similarity">
    <text evidence="1 11">Belongs to the precorrin methyltransferase family.</text>
</comment>
<dbReference type="SUPFAM" id="SSF53790">
    <property type="entry name" value="Tetrapyrrole methylase"/>
    <property type="match status" value="1"/>
</dbReference>
<reference evidence="13 15" key="1">
    <citation type="journal article" date="2011" name="Science">
        <title>Comparative functional genomics of the fission yeasts.</title>
        <authorList>
            <person name="Rhind N."/>
            <person name="Chen Z."/>
            <person name="Yassour M."/>
            <person name="Thompson D.A."/>
            <person name="Haas B.J."/>
            <person name="Habib N."/>
            <person name="Wapinski I."/>
            <person name="Roy S."/>
            <person name="Lin M.F."/>
            <person name="Heiman D.I."/>
            <person name="Young S.K."/>
            <person name="Furuya K."/>
            <person name="Guo Y."/>
            <person name="Pidoux A."/>
            <person name="Chen H.M."/>
            <person name="Robbertse B."/>
            <person name="Goldberg J.M."/>
            <person name="Aoki K."/>
            <person name="Bayne E.H."/>
            <person name="Berlin A.M."/>
            <person name="Desjardins C.A."/>
            <person name="Dobbs E."/>
            <person name="Dukaj L."/>
            <person name="Fan L."/>
            <person name="FitzGerald M.G."/>
            <person name="French C."/>
            <person name="Gujja S."/>
            <person name="Hansen K."/>
            <person name="Keifenheim D."/>
            <person name="Levin J.Z."/>
            <person name="Mosher R.A."/>
            <person name="Mueller C.A."/>
            <person name="Pfiffner J."/>
            <person name="Priest M."/>
            <person name="Russ C."/>
            <person name="Smialowska A."/>
            <person name="Swoboda P."/>
            <person name="Sykes S.M."/>
            <person name="Vaughn M."/>
            <person name="Vengrova S."/>
            <person name="Yoder R."/>
            <person name="Zeng Q."/>
            <person name="Allshire R."/>
            <person name="Baulcombe D."/>
            <person name="Birren B.W."/>
            <person name="Brown W."/>
            <person name="Ekwall K."/>
            <person name="Kellis M."/>
            <person name="Leatherwood J."/>
            <person name="Levin H."/>
            <person name="Margalit H."/>
            <person name="Martienssen R."/>
            <person name="Nieduszynski C.A."/>
            <person name="Spatafora J.W."/>
            <person name="Friedman N."/>
            <person name="Dalgaard J.Z."/>
            <person name="Baumann P."/>
            <person name="Niki H."/>
            <person name="Regev A."/>
            <person name="Nusbaum C."/>
        </authorList>
    </citation>
    <scope>NUCLEOTIDE SEQUENCE [LARGE SCALE GENOMIC DNA]</scope>
    <source>
        <strain evidence="15">yFS275 / FY16936</strain>
    </source>
</reference>
<dbReference type="OMA" id="CIHRIED"/>
<dbReference type="CDD" id="cd11642">
    <property type="entry name" value="SUMT"/>
    <property type="match status" value="1"/>
</dbReference>
<dbReference type="VEuPathDB" id="FungiDB:SJAG_01192"/>
<dbReference type="NCBIfam" id="TIGR01469">
    <property type="entry name" value="cobA_cysG_Cterm"/>
    <property type="match status" value="1"/>
</dbReference>
<comment type="function">
    <text evidence="10">Siroheme synthase involved in methionine biosynthesis.</text>
</comment>
<evidence type="ECO:0000256" key="2">
    <source>
        <dbReference type="ARBA" id="ARBA00012162"/>
    </source>
</evidence>
<keyword evidence="3 11" id="KW-0489">Methyltransferase</keyword>
<evidence type="ECO:0000256" key="3">
    <source>
        <dbReference type="ARBA" id="ARBA00022603"/>
    </source>
</evidence>
<evidence type="ECO:0000256" key="6">
    <source>
        <dbReference type="ARBA" id="ARBA00022691"/>
    </source>
</evidence>
<dbReference type="AlphaFoldDB" id="B6K003"/>
<dbReference type="Pfam" id="PF00590">
    <property type="entry name" value="TP_methylase"/>
    <property type="match status" value="1"/>
</dbReference>
<dbReference type="OrthoDB" id="508204at2759"/>
<dbReference type="PIRSF" id="PIRSF036555">
    <property type="entry name" value="SUMT_yeast"/>
    <property type="match status" value="1"/>
</dbReference>
<dbReference type="InterPro" id="IPR014777">
    <property type="entry name" value="4pyrrole_Mease_sub1"/>
</dbReference>
<dbReference type="GO" id="GO:0009086">
    <property type="term" value="P:methionine biosynthetic process"/>
    <property type="evidence" value="ECO:0007669"/>
    <property type="project" value="UniProtKB-KW"/>
</dbReference>
<evidence type="ECO:0000313" key="13">
    <source>
        <dbReference type="EMBL" id="EEB06153.2"/>
    </source>
</evidence>
<evidence type="ECO:0000256" key="11">
    <source>
        <dbReference type="RuleBase" id="RU003960"/>
    </source>
</evidence>
<keyword evidence="15" id="KW-1185">Reference proteome</keyword>
<dbReference type="Gene3D" id="3.30.950.10">
    <property type="entry name" value="Methyltransferase, Cobalt-precorrin-4 Transmethylase, Domain 2"/>
    <property type="match status" value="1"/>
</dbReference>
<dbReference type="InterPro" id="IPR014776">
    <property type="entry name" value="4pyrrole_Mease_sub2"/>
</dbReference>
<evidence type="ECO:0000256" key="7">
    <source>
        <dbReference type="ARBA" id="ARBA00023167"/>
    </source>
</evidence>
<dbReference type="FunFam" id="3.30.950.10:FF:000005">
    <property type="entry name" value="Uroporphyrin-III c-methyltransferase, putative"/>
    <property type="match status" value="1"/>
</dbReference>
<accession>B6K003</accession>
<dbReference type="EC" id="2.1.1.107" evidence="2"/>
<evidence type="ECO:0000256" key="9">
    <source>
        <dbReference type="ARBA" id="ARBA00052360"/>
    </source>
</evidence>
<sequence>MLVNWSLKDAYVVVVGDGNNAAKRVAMLQEQGVKQVLWFKTLEAASSIAPKPSYTTSYSSAYSSSSSSYAWGAPASTGGSFSFSKPTVAEADAAAAAAAAAAKKPYYVQNGNVQEYDFSSLRIPESLQEMGSPERMNVVDAVFAVNEQKVKMDSLAKTCRRLRIPFNNAESCSYNTFNIPATWSEGPLQLALSTSRNGCRLAQRLLRHVVSTLPVEMPAAVQTYGKVRSLTQEDAQKSKWLSQITDYWPLEKISKLTEDDYHAVLDDEKTLTHPPIYTASAFKPSKKGQIVLVGSGPGNPDLLTVAAREAIQRAHFVLADKLVPGPVLRLIPRHTPVFIARKFPGNASNAQDELHELALEALEQGQYVVRLKQGDPFIFGRGGEEVLFFKKHGYSPQIIPGISSAMVAPAVAGIPMTHRGIADRFLICTGTGKNESSPEIPPFVAKQTVVFLMSLHKLRSLTESLISNGYPSITPVCIVERATCADERFIRGTIESIADIYEDIPDHRPPGLLVVGFACSAFGITEGSIDKKENIVEPSNVAKEDVAKKDVVTKDNVIQNDNSVKKETAALAGSS</sequence>
<dbReference type="eggNOG" id="KOG1527">
    <property type="taxonomic scope" value="Eukaryota"/>
</dbReference>
<dbReference type="InterPro" id="IPR000878">
    <property type="entry name" value="4pyrrol_Mease"/>
</dbReference>
<dbReference type="PROSITE" id="PS00840">
    <property type="entry name" value="SUMT_2"/>
    <property type="match status" value="1"/>
</dbReference>
<dbReference type="InterPro" id="IPR003043">
    <property type="entry name" value="Uropor_MeTrfase_CS"/>
</dbReference>
<evidence type="ECO:0000259" key="12">
    <source>
        <dbReference type="Pfam" id="PF00590"/>
    </source>
</evidence>
<evidence type="ECO:0000313" key="15">
    <source>
        <dbReference type="Proteomes" id="UP000001744"/>
    </source>
</evidence>
<keyword evidence="8" id="KW-0627">Porphyrin biosynthesis</keyword>
<dbReference type="STRING" id="402676.B6K003"/>
<dbReference type="HOGENOM" id="CLU_011276_11_1_1"/>
<name>B6K003_SCHJY</name>
<dbReference type="JaponicusDB" id="SJAG_01192">
    <property type="gene designation" value="met1"/>
</dbReference>
<evidence type="ECO:0000256" key="10">
    <source>
        <dbReference type="ARBA" id="ARBA00055636"/>
    </source>
</evidence>
<evidence type="ECO:0000256" key="5">
    <source>
        <dbReference type="ARBA" id="ARBA00022679"/>
    </source>
</evidence>
<dbReference type="GO" id="GO:0019354">
    <property type="term" value="P:siroheme biosynthetic process"/>
    <property type="evidence" value="ECO:0000318"/>
    <property type="project" value="GO_Central"/>
</dbReference>
<dbReference type="SUPFAM" id="SSF75615">
    <property type="entry name" value="Siroheme synthase middle domains-like"/>
    <property type="match status" value="1"/>
</dbReference>
<protein>
    <recommendedName>
        <fullName evidence="2">uroporphyrinogen-III C-methyltransferase</fullName>
        <ecNumber evidence="2">2.1.1.107</ecNumber>
    </recommendedName>
</protein>
<evidence type="ECO:0000256" key="8">
    <source>
        <dbReference type="ARBA" id="ARBA00023244"/>
    </source>
</evidence>
<keyword evidence="6" id="KW-0949">S-adenosyl-L-methionine</keyword>
<evidence type="ECO:0000256" key="4">
    <source>
        <dbReference type="ARBA" id="ARBA00022605"/>
    </source>
</evidence>
<dbReference type="GeneID" id="7048342"/>
<dbReference type="InterPro" id="IPR006366">
    <property type="entry name" value="CobA/CysG_C"/>
</dbReference>
<dbReference type="FunFam" id="3.40.1010.10:FF:000006">
    <property type="entry name" value="Siroheme synthase, putative"/>
    <property type="match status" value="1"/>
</dbReference>
<dbReference type="GO" id="GO:0004851">
    <property type="term" value="F:uroporphyrin-III C-methyltransferase activity"/>
    <property type="evidence" value="ECO:0000318"/>
    <property type="project" value="GO_Central"/>
</dbReference>
<dbReference type="PANTHER" id="PTHR45790:SF6">
    <property type="entry name" value="UROPORPHYRINOGEN-III C-METHYLTRANSFERASE"/>
    <property type="match status" value="1"/>
</dbReference>
<feature type="domain" description="Tetrapyrrole methylase" evidence="12">
    <location>
        <begin position="290"/>
        <end position="497"/>
    </location>
</feature>
<keyword evidence="4" id="KW-0028">Amino-acid biosynthesis</keyword>
<dbReference type="RefSeq" id="XP_002172446.2">
    <property type="nucleotide sequence ID" value="XM_002172410.2"/>
</dbReference>